<dbReference type="RefSeq" id="WP_305106273.1">
    <property type="nucleotide sequence ID" value="NZ_JAUTWS010000028.1"/>
</dbReference>
<dbReference type="Gene3D" id="1.20.1560.10">
    <property type="entry name" value="ABC transporter type 1, transmembrane domain"/>
    <property type="match status" value="1"/>
</dbReference>
<reference evidence="11 12" key="1">
    <citation type="submission" date="2023-08" db="EMBL/GenBank/DDBJ databases">
        <title>The draft genome sequence of Paracraurococcus sp. LOR1-02.</title>
        <authorList>
            <person name="Kingkaew E."/>
            <person name="Tanasupawat S."/>
        </authorList>
    </citation>
    <scope>NUCLEOTIDE SEQUENCE [LARGE SCALE GENOMIC DNA]</scope>
    <source>
        <strain evidence="11 12">LOR1-02</strain>
    </source>
</reference>
<proteinExistence type="predicted"/>
<dbReference type="SUPFAM" id="SSF52540">
    <property type="entry name" value="P-loop containing nucleoside triphosphate hydrolases"/>
    <property type="match status" value="1"/>
</dbReference>
<dbReference type="PROSITE" id="PS50893">
    <property type="entry name" value="ABC_TRANSPORTER_2"/>
    <property type="match status" value="1"/>
</dbReference>
<organism evidence="11 12">
    <name type="scientific">Paracraurococcus lichenis</name>
    <dbReference type="NCBI Taxonomy" id="3064888"/>
    <lineage>
        <taxon>Bacteria</taxon>
        <taxon>Pseudomonadati</taxon>
        <taxon>Pseudomonadota</taxon>
        <taxon>Alphaproteobacteria</taxon>
        <taxon>Acetobacterales</taxon>
        <taxon>Roseomonadaceae</taxon>
        <taxon>Paracraurococcus</taxon>
    </lineage>
</organism>
<sequence length="577" mass="61418">MAAQNGTASAEALLRAAIEDTLRVIGGWITLMLGLGVASTLLGFAILMNKTSLFALIPTTLSRDTLFAAAVFWVIALVAATVLKLLQQRAVAAVSRYVAERLVVPVVLCTSQRAGRPEVLSNAAIEAIEQIRRALSGELPHIAVGLLSAPLLLALICALHWAAFVLSVGFCVLGAVVSLLMTRAGQGAATVAGRAKVRAFGLAADAMRSGEAVLAMGMLPRLSRQWLEAATEGAAEAWAHERRAERLKTALEVLNGVFRGSILFIMAALMLMGADVNMAFASSILVIGMVVGPFMGLGANLRTLSEGLDAWRRLREMVRSTAAIPEGIAFPRPAVRLTAEHLSFGYRGPQPALFRNLNMTVGAGEIVAVIGPSGSGKSTLLRLLMGILRPGGGGAYLDGHATSQWDRRELARHVGFLPQDPQLSRATVAEAIARLEDPDMPEVIEAARRAGAHETIIGLPLGYATPLVQNHQLSMGQRHRIALARALYGRPQVLLLDELAGSLDAEGEAEVGRLLRRLRDEGAAVVFTTHRPSLIAIADRVLAVRQGSLVPTGEEQPRLEGRSHRGNRARRPVAAAR</sequence>
<evidence type="ECO:0000256" key="5">
    <source>
        <dbReference type="ARBA" id="ARBA00022989"/>
    </source>
</evidence>
<dbReference type="Gene3D" id="3.40.50.300">
    <property type="entry name" value="P-loop containing nucleotide triphosphate hydrolases"/>
    <property type="match status" value="1"/>
</dbReference>
<evidence type="ECO:0000256" key="1">
    <source>
        <dbReference type="ARBA" id="ARBA00004651"/>
    </source>
</evidence>
<dbReference type="InterPro" id="IPR039421">
    <property type="entry name" value="Type_1_exporter"/>
</dbReference>
<keyword evidence="5 8" id="KW-1133">Transmembrane helix</keyword>
<dbReference type="PROSITE" id="PS50929">
    <property type="entry name" value="ABC_TM1F"/>
    <property type="match status" value="1"/>
</dbReference>
<dbReference type="InterPro" id="IPR027417">
    <property type="entry name" value="P-loop_NTPase"/>
</dbReference>
<dbReference type="InterPro" id="IPR003593">
    <property type="entry name" value="AAA+_ATPase"/>
</dbReference>
<evidence type="ECO:0000256" key="7">
    <source>
        <dbReference type="SAM" id="MobiDB-lite"/>
    </source>
</evidence>
<dbReference type="PANTHER" id="PTHR24221">
    <property type="entry name" value="ATP-BINDING CASSETTE SUB-FAMILY B"/>
    <property type="match status" value="1"/>
</dbReference>
<dbReference type="SMART" id="SM00382">
    <property type="entry name" value="AAA"/>
    <property type="match status" value="1"/>
</dbReference>
<dbReference type="GO" id="GO:0005524">
    <property type="term" value="F:ATP binding"/>
    <property type="evidence" value="ECO:0007669"/>
    <property type="project" value="UniProtKB-KW"/>
</dbReference>
<feature type="domain" description="ABC transporter" evidence="9">
    <location>
        <begin position="337"/>
        <end position="571"/>
    </location>
</feature>
<dbReference type="SUPFAM" id="SSF90123">
    <property type="entry name" value="ABC transporter transmembrane region"/>
    <property type="match status" value="1"/>
</dbReference>
<evidence type="ECO:0000256" key="2">
    <source>
        <dbReference type="ARBA" id="ARBA00022692"/>
    </source>
</evidence>
<keyword evidence="3" id="KW-0547">Nucleotide-binding</keyword>
<evidence type="ECO:0000313" key="12">
    <source>
        <dbReference type="Proteomes" id="UP001243009"/>
    </source>
</evidence>
<feature type="transmembrane region" description="Helical" evidence="8">
    <location>
        <begin position="162"/>
        <end position="181"/>
    </location>
</feature>
<dbReference type="PANTHER" id="PTHR24221:SF654">
    <property type="entry name" value="ATP-BINDING CASSETTE SUB-FAMILY B MEMBER 6"/>
    <property type="match status" value="1"/>
</dbReference>
<evidence type="ECO:0000256" key="3">
    <source>
        <dbReference type="ARBA" id="ARBA00022741"/>
    </source>
</evidence>
<protein>
    <submittedName>
        <fullName evidence="11">ATP-binding cassette domain-containing protein</fullName>
    </submittedName>
</protein>
<dbReference type="InterPro" id="IPR003439">
    <property type="entry name" value="ABC_transporter-like_ATP-bd"/>
</dbReference>
<feature type="transmembrane region" description="Helical" evidence="8">
    <location>
        <begin position="278"/>
        <end position="297"/>
    </location>
</feature>
<dbReference type="EMBL" id="JAUTWS010000028">
    <property type="protein sequence ID" value="MDO9711415.1"/>
    <property type="molecule type" value="Genomic_DNA"/>
</dbReference>
<accession>A0ABT9E5G0</accession>
<feature type="transmembrane region" description="Helical" evidence="8">
    <location>
        <begin position="139"/>
        <end position="156"/>
    </location>
</feature>
<comment type="subcellular location">
    <subcellularLocation>
        <location evidence="1">Cell membrane</location>
        <topology evidence="1">Multi-pass membrane protein</topology>
    </subcellularLocation>
</comment>
<keyword evidence="4 11" id="KW-0067">ATP-binding</keyword>
<keyword evidence="6 8" id="KW-0472">Membrane</keyword>
<dbReference type="Proteomes" id="UP001243009">
    <property type="component" value="Unassembled WGS sequence"/>
</dbReference>
<keyword evidence="12" id="KW-1185">Reference proteome</keyword>
<feature type="domain" description="ABC transmembrane type-1" evidence="10">
    <location>
        <begin position="120"/>
        <end position="306"/>
    </location>
</feature>
<evidence type="ECO:0000256" key="8">
    <source>
        <dbReference type="SAM" id="Phobius"/>
    </source>
</evidence>
<feature type="region of interest" description="Disordered" evidence="7">
    <location>
        <begin position="553"/>
        <end position="577"/>
    </location>
</feature>
<evidence type="ECO:0000256" key="6">
    <source>
        <dbReference type="ARBA" id="ARBA00023136"/>
    </source>
</evidence>
<name>A0ABT9E5G0_9PROT</name>
<comment type="caution">
    <text evidence="11">The sequence shown here is derived from an EMBL/GenBank/DDBJ whole genome shotgun (WGS) entry which is preliminary data.</text>
</comment>
<keyword evidence="2 8" id="KW-0812">Transmembrane</keyword>
<feature type="transmembrane region" description="Helical" evidence="8">
    <location>
        <begin position="253"/>
        <end position="272"/>
    </location>
</feature>
<feature type="transmembrane region" description="Helical" evidence="8">
    <location>
        <begin position="66"/>
        <end position="86"/>
    </location>
</feature>
<dbReference type="InterPro" id="IPR036640">
    <property type="entry name" value="ABC1_TM_sf"/>
</dbReference>
<evidence type="ECO:0000259" key="10">
    <source>
        <dbReference type="PROSITE" id="PS50929"/>
    </source>
</evidence>
<gene>
    <name evidence="11" type="ORF">Q7A36_23915</name>
</gene>
<evidence type="ECO:0000313" key="11">
    <source>
        <dbReference type="EMBL" id="MDO9711415.1"/>
    </source>
</evidence>
<dbReference type="InterPro" id="IPR011527">
    <property type="entry name" value="ABC1_TM_dom"/>
</dbReference>
<dbReference type="Pfam" id="PF00005">
    <property type="entry name" value="ABC_tran"/>
    <property type="match status" value="1"/>
</dbReference>
<feature type="transmembrane region" description="Helical" evidence="8">
    <location>
        <begin position="24"/>
        <end position="46"/>
    </location>
</feature>
<evidence type="ECO:0000256" key="4">
    <source>
        <dbReference type="ARBA" id="ARBA00022840"/>
    </source>
</evidence>
<evidence type="ECO:0000259" key="9">
    <source>
        <dbReference type="PROSITE" id="PS50893"/>
    </source>
</evidence>